<dbReference type="SUPFAM" id="SSF88946">
    <property type="entry name" value="Sigma2 domain of RNA polymerase sigma factors"/>
    <property type="match status" value="1"/>
</dbReference>
<evidence type="ECO:0000256" key="3">
    <source>
        <dbReference type="ARBA" id="ARBA00023082"/>
    </source>
</evidence>
<dbReference type="InterPro" id="IPR007627">
    <property type="entry name" value="RNA_pol_sigma70_r2"/>
</dbReference>
<feature type="domain" description="RNA polymerase sigma factor 70 region 4 type 2" evidence="6">
    <location>
        <begin position="121"/>
        <end position="172"/>
    </location>
</feature>
<dbReference type="InterPro" id="IPR013325">
    <property type="entry name" value="RNA_pol_sigma_r2"/>
</dbReference>
<dbReference type="PANTHER" id="PTHR43133:SF51">
    <property type="entry name" value="RNA POLYMERASE SIGMA FACTOR"/>
    <property type="match status" value="1"/>
</dbReference>
<feature type="domain" description="RNA polymerase sigma-70 region 2" evidence="5">
    <location>
        <begin position="21"/>
        <end position="84"/>
    </location>
</feature>
<dbReference type="Pfam" id="PF04542">
    <property type="entry name" value="Sigma70_r2"/>
    <property type="match status" value="1"/>
</dbReference>
<dbReference type="InterPro" id="IPR036388">
    <property type="entry name" value="WH-like_DNA-bd_sf"/>
</dbReference>
<evidence type="ECO:0000256" key="2">
    <source>
        <dbReference type="ARBA" id="ARBA00023015"/>
    </source>
</evidence>
<comment type="caution">
    <text evidence="7">The sequence shown here is derived from an EMBL/GenBank/DDBJ whole genome shotgun (WGS) entry which is preliminary data.</text>
</comment>
<evidence type="ECO:0000313" key="7">
    <source>
        <dbReference type="EMBL" id="MCS3920793.1"/>
    </source>
</evidence>
<dbReference type="Gene3D" id="1.10.10.10">
    <property type="entry name" value="Winged helix-like DNA-binding domain superfamily/Winged helix DNA-binding domain"/>
    <property type="match status" value="1"/>
</dbReference>
<keyword evidence="3" id="KW-0731">Sigma factor</keyword>
<dbReference type="CDD" id="cd06171">
    <property type="entry name" value="Sigma70_r4"/>
    <property type="match status" value="1"/>
</dbReference>
<dbReference type="InterPro" id="IPR039425">
    <property type="entry name" value="RNA_pol_sigma-70-like"/>
</dbReference>
<dbReference type="InterPro" id="IPR014284">
    <property type="entry name" value="RNA_pol_sigma-70_dom"/>
</dbReference>
<evidence type="ECO:0000313" key="8">
    <source>
        <dbReference type="Proteomes" id="UP001204798"/>
    </source>
</evidence>
<keyword evidence="8" id="KW-1185">Reference proteome</keyword>
<evidence type="ECO:0000259" key="5">
    <source>
        <dbReference type="Pfam" id="PF04542"/>
    </source>
</evidence>
<keyword evidence="2" id="KW-0805">Transcription regulation</keyword>
<reference evidence="7 8" key="1">
    <citation type="submission" date="2022-08" db="EMBL/GenBank/DDBJ databases">
        <title>Bacterial and archaeal communities from various locations to study Microbial Dark Matter (Phase II).</title>
        <authorList>
            <person name="Stepanauskas R."/>
        </authorList>
    </citation>
    <scope>NUCLEOTIDE SEQUENCE [LARGE SCALE GENOMIC DNA]</scope>
    <source>
        <strain evidence="7 8">PD1</strain>
    </source>
</reference>
<protein>
    <submittedName>
        <fullName evidence="7">RNA polymerase sigma-70 factor (ECF subfamily)</fullName>
    </submittedName>
</protein>
<dbReference type="NCBIfam" id="TIGR02937">
    <property type="entry name" value="sigma70-ECF"/>
    <property type="match status" value="1"/>
</dbReference>
<accession>A0ABT2ES54</accession>
<evidence type="ECO:0000256" key="1">
    <source>
        <dbReference type="ARBA" id="ARBA00010641"/>
    </source>
</evidence>
<sequence length="183" mass="21313">MDEMELVRRAKSGDATAFETLVHRYWAKAYRLAESIVGSADAEDVVVEAFVQAWKSLQNFRQQSSFGTWLFRIVINQAKQWQRKVANWMIEPLEEEFCSDDEAPSFRDIEAIACEQDWQHRVKMAVQKLPEHLRLPLVLRFWDELSYPEIAQILGIKESTARMRVASALRQLAIVLTKMRALQ</sequence>
<dbReference type="SUPFAM" id="SSF88659">
    <property type="entry name" value="Sigma3 and sigma4 domains of RNA polymerase sigma factors"/>
    <property type="match status" value="1"/>
</dbReference>
<proteinExistence type="inferred from homology"/>
<dbReference type="InterPro" id="IPR013249">
    <property type="entry name" value="RNA_pol_sigma70_r4_t2"/>
</dbReference>
<dbReference type="Pfam" id="PF08281">
    <property type="entry name" value="Sigma70_r4_2"/>
    <property type="match status" value="1"/>
</dbReference>
<dbReference type="InterPro" id="IPR013324">
    <property type="entry name" value="RNA_pol_sigma_r3/r4-like"/>
</dbReference>
<dbReference type="Gene3D" id="1.10.1740.10">
    <property type="match status" value="1"/>
</dbReference>
<comment type="similarity">
    <text evidence="1">Belongs to the sigma-70 factor family. ECF subfamily.</text>
</comment>
<dbReference type="EMBL" id="JANUCP010000007">
    <property type="protein sequence ID" value="MCS3920793.1"/>
    <property type="molecule type" value="Genomic_DNA"/>
</dbReference>
<evidence type="ECO:0000256" key="4">
    <source>
        <dbReference type="ARBA" id="ARBA00023163"/>
    </source>
</evidence>
<dbReference type="RefSeq" id="WP_259100944.1">
    <property type="nucleotide sequence ID" value="NZ_CP130454.1"/>
</dbReference>
<dbReference type="Proteomes" id="UP001204798">
    <property type="component" value="Unassembled WGS sequence"/>
</dbReference>
<keyword evidence="4" id="KW-0804">Transcription</keyword>
<organism evidence="7 8">
    <name type="scientific">Candidatus Fervidibacter sacchari</name>
    <dbReference type="NCBI Taxonomy" id="1448929"/>
    <lineage>
        <taxon>Bacteria</taxon>
        <taxon>Candidatus Fervidibacterota</taxon>
        <taxon>Candidatus Fervidibacter</taxon>
    </lineage>
</organism>
<name>A0ABT2ES54_9BACT</name>
<dbReference type="PANTHER" id="PTHR43133">
    <property type="entry name" value="RNA POLYMERASE ECF-TYPE SIGMA FACTO"/>
    <property type="match status" value="1"/>
</dbReference>
<evidence type="ECO:0000259" key="6">
    <source>
        <dbReference type="Pfam" id="PF08281"/>
    </source>
</evidence>
<gene>
    <name evidence="7" type="ORF">M2350_003230</name>
</gene>